<evidence type="ECO:0000256" key="3">
    <source>
        <dbReference type="ARBA" id="ARBA00023145"/>
    </source>
</evidence>
<comment type="similarity">
    <text evidence="1">Belongs to the peptidase S45 family.</text>
</comment>
<gene>
    <name evidence="7" type="ORF">SAMN05414137_101158</name>
</gene>
<dbReference type="SUPFAM" id="SSF56235">
    <property type="entry name" value="N-terminal nucleophile aminohydrolases (Ntn hydrolases)"/>
    <property type="match status" value="1"/>
</dbReference>
<keyword evidence="8" id="KW-1185">Reference proteome</keyword>
<name>A0A1H7FBR2_STRJI</name>
<dbReference type="GO" id="GO:0016811">
    <property type="term" value="F:hydrolase activity, acting on carbon-nitrogen (but not peptide) bonds, in linear amides"/>
    <property type="evidence" value="ECO:0007669"/>
    <property type="project" value="InterPro"/>
</dbReference>
<feature type="binding site" evidence="5">
    <location>
        <position position="401"/>
    </location>
    <ligand>
        <name>Ca(2+)</name>
        <dbReference type="ChEBI" id="CHEBI:29108"/>
    </ligand>
</feature>
<dbReference type="STRING" id="235985.SAMN05414137_101158"/>
<dbReference type="InterPro" id="IPR014395">
    <property type="entry name" value="Pen/GL7ACA/AHL_acylase"/>
</dbReference>
<feature type="binding site" evidence="5">
    <location>
        <position position="205"/>
    </location>
    <ligand>
        <name>Ca(2+)</name>
        <dbReference type="ChEBI" id="CHEBI:29108"/>
    </ligand>
</feature>
<dbReference type="Gene3D" id="1.10.439.10">
    <property type="entry name" value="Penicillin Amidohydrolase, domain 1"/>
    <property type="match status" value="1"/>
</dbReference>
<evidence type="ECO:0000256" key="5">
    <source>
        <dbReference type="PIRSR" id="PIRSR001227-2"/>
    </source>
</evidence>
<dbReference type="InterPro" id="IPR002692">
    <property type="entry name" value="S45"/>
</dbReference>
<dbReference type="Proteomes" id="UP000183015">
    <property type="component" value="Unassembled WGS sequence"/>
</dbReference>
<dbReference type="InterPro" id="IPR029055">
    <property type="entry name" value="Ntn_hydrolases_N"/>
</dbReference>
<evidence type="ECO:0000256" key="6">
    <source>
        <dbReference type="SAM" id="MobiDB-lite"/>
    </source>
</evidence>
<keyword evidence="5" id="KW-0479">Metal-binding</keyword>
<dbReference type="InterPro" id="IPR023343">
    <property type="entry name" value="Penicillin_amidase_dom1"/>
</dbReference>
<dbReference type="OrthoDB" id="9759796at2"/>
<evidence type="ECO:0000256" key="2">
    <source>
        <dbReference type="ARBA" id="ARBA00022801"/>
    </source>
</evidence>
<dbReference type="AlphaFoldDB" id="A0A1H7FBR2"/>
<dbReference type="EMBL" id="FOAZ01000001">
    <property type="protein sequence ID" value="SEK22777.1"/>
    <property type="molecule type" value="Genomic_DNA"/>
</dbReference>
<sequence>MPRSKKFRRLRLMVVLVVLLLVAGVALGGWYGVHQVHASEPQTTGSIHLQGLSGPVDVVRDDKGIPQVYASSAQDLFMAQGYVQAQDRFWQMDVNRHITSGTLASMFGSGQVQTDAFIRTMNWRGVAQKEWDQQLSASTKAYLQAYSDGVNAWLKDHPGGAGASLEYALLGTVYGGYKPAQWTPVDSISWLKAMAWDLSGNMQQEIDRSLLAGTLSTQQIAELYPEYPLSNGTIIAKAGTVNKAGNKYTPGDGLKTPTGGSAGTGTTGANTGSATVPASYRTAGGKPAAEGAQQAAQALADNVAVLPTMLGRPGAAGIGSNSWVVDGSHTTTGKPLLANDPHLAPGIPSIWYQMGLHCNTVSAQCPFDVTGFTFPGMPGVIIGHNQNIAWGFTNLGADVQDLYLEQVNSDGTYLLDGKNQPFITRQETIKVAGGSDQTITVRSTKDGMPIISDHSTQEQSVGADAPVDGSAPPRGGGYAIALKWTALIPNKTMDAVFELDKASNFGEFRGAAKDFSVPAQNLIYADTQGHIGYQMPGDIPIRPTVAGSTSDGSYPQPGWDSHYAWEKESPTSDQPKFVDFGALPWEEDPSSGYIVTANQAAVDPGKYPYLITKDWDYGTRAKQISTLIQGKLAGGGKISPEDMASIQLDDTSVFAKTLVPYLLNIPMTEPYYKQAQDLLRGWNDEQDSGSAAAAYYNAVWSNLLHLAFDQKFPAEVRSTTDCIMVIPADKAGIPQDDVNGKAQRVRTCGLRDDATAQPDGSDQWTTVVGSLLTHPTDQWWNWTDSNGNQMQGRDSLLKEAMIDARKQLTSLMGKDISGWSWGRIHTLELQERTLGTDNSSIASGVVHWLLNRGPYQLNGGSAAVDAASWNAANGYTVDEAPSMRMVVDLSDFDSSHWINIGGSSGHAFDAHYDDQMQMWVDGELLTWSYTRQAVAATSKDKLTLTP</sequence>
<protein>
    <submittedName>
        <fullName evidence="7">Penicillin amidase</fullName>
    </submittedName>
</protein>
<feature type="region of interest" description="Disordered" evidence="6">
    <location>
        <begin position="247"/>
        <end position="288"/>
    </location>
</feature>
<comment type="cofactor">
    <cofactor evidence="5">
        <name>Ca(2+)</name>
        <dbReference type="ChEBI" id="CHEBI:29108"/>
    </cofactor>
    <text evidence="5">Binds 1 Ca(2+) ion per dimer.</text>
</comment>
<accession>A0A1H7FBR2</accession>
<dbReference type="Pfam" id="PF01804">
    <property type="entry name" value="Penicil_amidase"/>
    <property type="match status" value="1"/>
</dbReference>
<dbReference type="InterPro" id="IPR043146">
    <property type="entry name" value="Penicillin_amidase_N_B-knob"/>
</dbReference>
<dbReference type="GO" id="GO:0046872">
    <property type="term" value="F:metal ion binding"/>
    <property type="evidence" value="ECO:0007669"/>
    <property type="project" value="UniProtKB-KW"/>
</dbReference>
<dbReference type="Gene3D" id="2.30.120.10">
    <property type="match status" value="1"/>
</dbReference>
<keyword evidence="2" id="KW-0378">Hydrolase</keyword>
<keyword evidence="3" id="KW-0865">Zymogen</keyword>
<dbReference type="PANTHER" id="PTHR34218:SF4">
    <property type="entry name" value="ACYL-HOMOSERINE LACTONE ACYLASE QUIP"/>
    <property type="match status" value="1"/>
</dbReference>
<keyword evidence="5" id="KW-0106">Calcium</keyword>
<dbReference type="RefSeq" id="WP_042442062.1">
    <property type="nucleotide sequence ID" value="NZ_BBPN01000002.1"/>
</dbReference>
<organism evidence="7 8">
    <name type="scientific">Streptacidiphilus jiangxiensis</name>
    <dbReference type="NCBI Taxonomy" id="235985"/>
    <lineage>
        <taxon>Bacteria</taxon>
        <taxon>Bacillati</taxon>
        <taxon>Actinomycetota</taxon>
        <taxon>Actinomycetes</taxon>
        <taxon>Kitasatosporales</taxon>
        <taxon>Streptomycetaceae</taxon>
        <taxon>Streptacidiphilus</taxon>
    </lineage>
</organism>
<evidence type="ECO:0000313" key="7">
    <source>
        <dbReference type="EMBL" id="SEK22777.1"/>
    </source>
</evidence>
<dbReference type="GO" id="GO:0017000">
    <property type="term" value="P:antibiotic biosynthetic process"/>
    <property type="evidence" value="ECO:0007669"/>
    <property type="project" value="InterPro"/>
</dbReference>
<evidence type="ECO:0000256" key="4">
    <source>
        <dbReference type="PIRSR" id="PIRSR001227-1"/>
    </source>
</evidence>
<evidence type="ECO:0000256" key="1">
    <source>
        <dbReference type="ARBA" id="ARBA00006586"/>
    </source>
</evidence>
<reference evidence="8" key="1">
    <citation type="submission" date="2016-10" db="EMBL/GenBank/DDBJ databases">
        <authorList>
            <person name="Varghese N."/>
        </authorList>
    </citation>
    <scope>NUCLEOTIDE SEQUENCE [LARGE SCALE GENOMIC DNA]</scope>
    <source>
        <strain evidence="8">DSM 45096 / BCRC 16803 / CGMCC 4.1857 / CIP 109030 / JCM 12277 / KCTC 19219 / NBRC 100920 / 33214</strain>
    </source>
</reference>
<dbReference type="CDD" id="cd03747">
    <property type="entry name" value="Ntn_PGA_like"/>
    <property type="match status" value="1"/>
</dbReference>
<dbReference type="PANTHER" id="PTHR34218">
    <property type="entry name" value="PEPTIDASE S45 PENICILLIN AMIDASE"/>
    <property type="match status" value="1"/>
</dbReference>
<dbReference type="Gene3D" id="3.60.20.10">
    <property type="entry name" value="Glutamine Phosphoribosylpyrophosphate, subunit 1, domain 1"/>
    <property type="match status" value="2"/>
</dbReference>
<dbReference type="PIRSF" id="PIRSF001227">
    <property type="entry name" value="Pen_acylase"/>
    <property type="match status" value="1"/>
</dbReference>
<proteinExistence type="inferred from homology"/>
<feature type="binding site" evidence="5">
    <location>
        <position position="398"/>
    </location>
    <ligand>
        <name>Ca(2+)</name>
        <dbReference type="ChEBI" id="CHEBI:29108"/>
    </ligand>
</feature>
<feature type="active site" description="Nucleophile" evidence="4">
    <location>
        <position position="320"/>
    </location>
</feature>
<evidence type="ECO:0000313" key="8">
    <source>
        <dbReference type="Proteomes" id="UP000183015"/>
    </source>
</evidence>
<dbReference type="eggNOG" id="COG2366">
    <property type="taxonomic scope" value="Bacteria"/>
</dbReference>